<reference evidence="1" key="1">
    <citation type="submission" date="2022-07" db="EMBL/GenBank/DDBJ databases">
        <title>Genome Sequence of Leucocoprinus birnbaumii.</title>
        <authorList>
            <person name="Buettner E."/>
        </authorList>
    </citation>
    <scope>NUCLEOTIDE SEQUENCE</scope>
    <source>
        <strain evidence="1">VT141</strain>
    </source>
</reference>
<keyword evidence="2" id="KW-1185">Reference proteome</keyword>
<dbReference type="EMBL" id="JANIEX010000008">
    <property type="protein sequence ID" value="KAJ3576588.1"/>
    <property type="molecule type" value="Genomic_DNA"/>
</dbReference>
<gene>
    <name evidence="1" type="ORF">NP233_g325</name>
</gene>
<accession>A0AAD5YYP8</accession>
<protein>
    <submittedName>
        <fullName evidence="1">Uncharacterized protein</fullName>
    </submittedName>
</protein>
<dbReference type="Proteomes" id="UP001213000">
    <property type="component" value="Unassembled WGS sequence"/>
</dbReference>
<proteinExistence type="predicted"/>
<sequence>MITDIIVHAPNDSLNQTTCRPCDQEWIQIFVLKHKHINLHAAEKSDISTYLRRLWLEIAQRDEDGLVFALVSRGPHVTSGEPARAPKHITLRLFNRHVQAFATAHIPPRMGETVQLLPSVPQKWNGVDMNDQNKFELVMHVGLRDCVKTTDERSNIINSAPDRTMESAIEINVDNAQATPAARG</sequence>
<evidence type="ECO:0000313" key="2">
    <source>
        <dbReference type="Proteomes" id="UP001213000"/>
    </source>
</evidence>
<evidence type="ECO:0000313" key="1">
    <source>
        <dbReference type="EMBL" id="KAJ3576588.1"/>
    </source>
</evidence>
<comment type="caution">
    <text evidence="1">The sequence shown here is derived from an EMBL/GenBank/DDBJ whole genome shotgun (WGS) entry which is preliminary data.</text>
</comment>
<name>A0AAD5YYP8_9AGAR</name>
<dbReference type="AlphaFoldDB" id="A0AAD5YYP8"/>
<organism evidence="1 2">
    <name type="scientific">Leucocoprinus birnbaumii</name>
    <dbReference type="NCBI Taxonomy" id="56174"/>
    <lineage>
        <taxon>Eukaryota</taxon>
        <taxon>Fungi</taxon>
        <taxon>Dikarya</taxon>
        <taxon>Basidiomycota</taxon>
        <taxon>Agaricomycotina</taxon>
        <taxon>Agaricomycetes</taxon>
        <taxon>Agaricomycetidae</taxon>
        <taxon>Agaricales</taxon>
        <taxon>Agaricineae</taxon>
        <taxon>Agaricaceae</taxon>
        <taxon>Leucocoprinus</taxon>
    </lineage>
</organism>